<dbReference type="Proteomes" id="UP000053342">
    <property type="component" value="Unassembled WGS sequence"/>
</dbReference>
<feature type="domain" description="Linalool dehydratase/isomerase" evidence="2">
    <location>
        <begin position="269"/>
        <end position="570"/>
    </location>
</feature>
<sequence>MLTTETKIQTVPRPMQLVGEDEYPSNKVALANGDLKAPKSSTYTGTGDFEWGPWKLQDVLIPPNAGKGLIKKYHQRRTLYQYIAMSLFGLWSFNNLSSTAYRAAALGLLFPGAGFIGVGTIPALGAFLLTLVLFPVTIFIWFAMGGIFFPIALWIGSAVAAGALAEDKLFDKAGTIWAVFCYGGIAWLMHNARQLNAAGYSLAQERNKYLVDAVKHQRANAEPAPAPGSRELDLETLRHMQYMIERGLSPKSDFSFHDVIDQFQTGAVRYQLYGVVDVLSLYQCHYAPSFHGYLSKASQNCIEKSLQKRIMSYWKWESIFGRFTLSDWDPIKKDNIMVTGYLSCAIGLYSQASGDRRYMDKNALEFVIDDGKHYKTNFEGLADALNENMTENPYCLYPCEPNWTYSLCNLTGMAGLVISDRVLGRHLADKLRNRFEKSLEEEFTETDGRILPIRSEFTGLTLPGLCGTLTDCINAMLLTAYLPHLAHRNWAMIRKEFLTYDHNGNLTVNGLKGADKMDPGNYKAGEGPLRAFIAATAAEFGDEKVRKEALEQMDSKYFPVETTKSGSLRNKGLSATTQVIALMARIIKCRDLANATLHGPSHKVLAGPLLEDAPFPDVLVAKAYSHTGKDLDLVLYNGREPGTFTLGFQRLAPGMSYSLSTGGSLVADAEGKASAKLAINGRTQIIIKPQV</sequence>
<dbReference type="EMBL" id="KN847338">
    <property type="protein sequence ID" value="KIW40299.1"/>
    <property type="molecule type" value="Genomic_DNA"/>
</dbReference>
<dbReference type="GeneID" id="27359581"/>
<gene>
    <name evidence="3" type="ORF">PV06_07507</name>
</gene>
<protein>
    <recommendedName>
        <fullName evidence="2">Linalool dehydratase/isomerase domain-containing protein</fullName>
    </recommendedName>
</protein>
<keyword evidence="4" id="KW-1185">Reference proteome</keyword>
<dbReference type="RefSeq" id="XP_016260515.1">
    <property type="nucleotide sequence ID" value="XM_016408761.1"/>
</dbReference>
<feature type="transmembrane region" description="Helical" evidence="1">
    <location>
        <begin position="108"/>
        <end position="132"/>
    </location>
</feature>
<keyword evidence="1" id="KW-0812">Transmembrane</keyword>
<proteinExistence type="predicted"/>
<dbReference type="HOGENOM" id="CLU_027581_0_0_1"/>
<evidence type="ECO:0000259" key="2">
    <source>
        <dbReference type="Pfam" id="PF18566"/>
    </source>
</evidence>
<dbReference type="OrthoDB" id="9979195at2759"/>
<dbReference type="InterPro" id="IPR041411">
    <property type="entry name" value="Ldi"/>
</dbReference>
<feature type="transmembrane region" description="Helical" evidence="1">
    <location>
        <begin position="138"/>
        <end position="161"/>
    </location>
</feature>
<feature type="transmembrane region" description="Helical" evidence="1">
    <location>
        <begin position="173"/>
        <end position="190"/>
    </location>
</feature>
<organism evidence="3 4">
    <name type="scientific">Exophiala oligosperma</name>
    <dbReference type="NCBI Taxonomy" id="215243"/>
    <lineage>
        <taxon>Eukaryota</taxon>
        <taxon>Fungi</taxon>
        <taxon>Dikarya</taxon>
        <taxon>Ascomycota</taxon>
        <taxon>Pezizomycotina</taxon>
        <taxon>Eurotiomycetes</taxon>
        <taxon>Chaetothyriomycetidae</taxon>
        <taxon>Chaetothyriales</taxon>
        <taxon>Herpotrichiellaceae</taxon>
        <taxon>Exophiala</taxon>
    </lineage>
</organism>
<keyword evidence="1" id="KW-0472">Membrane</keyword>
<dbReference type="Pfam" id="PF18566">
    <property type="entry name" value="Ldi"/>
    <property type="match status" value="1"/>
</dbReference>
<dbReference type="AlphaFoldDB" id="A0A0D2DXN8"/>
<dbReference type="VEuPathDB" id="FungiDB:PV06_07507"/>
<dbReference type="STRING" id="215243.A0A0D2DXN8"/>
<evidence type="ECO:0000313" key="4">
    <source>
        <dbReference type="Proteomes" id="UP000053342"/>
    </source>
</evidence>
<accession>A0A0D2DXN8</accession>
<keyword evidence="1" id="KW-1133">Transmembrane helix</keyword>
<reference evidence="3 4" key="1">
    <citation type="submission" date="2015-01" db="EMBL/GenBank/DDBJ databases">
        <title>The Genome Sequence of Exophiala oligosperma CBS72588.</title>
        <authorList>
            <consortium name="The Broad Institute Genomics Platform"/>
            <person name="Cuomo C."/>
            <person name="de Hoog S."/>
            <person name="Gorbushina A."/>
            <person name="Stielow B."/>
            <person name="Teixiera M."/>
            <person name="Abouelleil A."/>
            <person name="Chapman S.B."/>
            <person name="Priest M."/>
            <person name="Young S.K."/>
            <person name="Wortman J."/>
            <person name="Nusbaum C."/>
            <person name="Birren B."/>
        </authorList>
    </citation>
    <scope>NUCLEOTIDE SEQUENCE [LARGE SCALE GENOMIC DNA]</scope>
    <source>
        <strain evidence="3 4">CBS 72588</strain>
    </source>
</reference>
<name>A0A0D2DXN8_9EURO</name>
<evidence type="ECO:0000313" key="3">
    <source>
        <dbReference type="EMBL" id="KIW40299.1"/>
    </source>
</evidence>
<evidence type="ECO:0000256" key="1">
    <source>
        <dbReference type="SAM" id="Phobius"/>
    </source>
</evidence>